<keyword evidence="4 6" id="KW-0472">Membrane</keyword>
<keyword evidence="2 6" id="KW-0812">Transmembrane</keyword>
<sequence>MGPLIGAWITERLSWAWSFWIVFAFSCLGLQLLFLCGIETNTAYLQNSSRSSIRGFVRMCARVLGILRDPIVIMLTVERSVYFGVFYFMLSTFAGLLRERYHLTNSVSGVCYRAIGGGLWASRVAFRICSRWLNRDRNLKSLASNDYHAAPEYVLTMAIVGSLTLSAGLIVYGWTAEKHKTIAGPIIGQILFSFGYGMTPDIAARYLVDTYGPRALQIISGTSVLLGMCGFGFPLFARSSIRKYGYGFSSTILAAVTFTTGGTVYIILWLFARKFRTRSKYAPDPRKDLGPKLPAWSTARWRTDPGPEEGGAEED</sequence>
<dbReference type="GO" id="GO:0022857">
    <property type="term" value="F:transmembrane transporter activity"/>
    <property type="evidence" value="ECO:0007669"/>
    <property type="project" value="InterPro"/>
</dbReference>
<feature type="transmembrane region" description="Helical" evidence="6">
    <location>
        <begin position="81"/>
        <end position="98"/>
    </location>
</feature>
<evidence type="ECO:0000256" key="5">
    <source>
        <dbReference type="SAM" id="MobiDB-lite"/>
    </source>
</evidence>
<reference evidence="7 8" key="1">
    <citation type="submission" date="2015-01" db="EMBL/GenBank/DDBJ databases">
        <title>The Genome Sequence of Exophiala xenobiotica CBS118157.</title>
        <authorList>
            <consortium name="The Broad Institute Genomics Platform"/>
            <person name="Cuomo C."/>
            <person name="de Hoog S."/>
            <person name="Gorbushina A."/>
            <person name="Stielow B."/>
            <person name="Teixiera M."/>
            <person name="Abouelleil A."/>
            <person name="Chapman S.B."/>
            <person name="Priest M."/>
            <person name="Young S.K."/>
            <person name="Wortman J."/>
            <person name="Nusbaum C."/>
            <person name="Birren B."/>
        </authorList>
    </citation>
    <scope>NUCLEOTIDE SEQUENCE [LARGE SCALE GENOMIC DNA]</scope>
    <source>
        <strain evidence="7 8">CBS 118157</strain>
    </source>
</reference>
<dbReference type="SUPFAM" id="SSF103473">
    <property type="entry name" value="MFS general substrate transporter"/>
    <property type="match status" value="1"/>
</dbReference>
<dbReference type="EMBL" id="KN847322">
    <property type="protein sequence ID" value="KIW50963.1"/>
    <property type="molecule type" value="Genomic_DNA"/>
</dbReference>
<dbReference type="InterPro" id="IPR036259">
    <property type="entry name" value="MFS_trans_sf"/>
</dbReference>
<feature type="transmembrane region" description="Helical" evidence="6">
    <location>
        <begin position="218"/>
        <end position="237"/>
    </location>
</feature>
<accession>A0A0D2E6A6</accession>
<proteinExistence type="predicted"/>
<keyword evidence="8" id="KW-1185">Reference proteome</keyword>
<evidence type="ECO:0008006" key="9">
    <source>
        <dbReference type="Google" id="ProtNLM"/>
    </source>
</evidence>
<feature type="region of interest" description="Disordered" evidence="5">
    <location>
        <begin position="281"/>
        <end position="315"/>
    </location>
</feature>
<dbReference type="PANTHER" id="PTHR23502">
    <property type="entry name" value="MAJOR FACILITATOR SUPERFAMILY"/>
    <property type="match status" value="1"/>
</dbReference>
<comment type="subcellular location">
    <subcellularLocation>
        <location evidence="1">Membrane</location>
        <topology evidence="1">Multi-pass membrane protein</topology>
    </subcellularLocation>
</comment>
<protein>
    <recommendedName>
        <fullName evidence="9">Major facilitator superfamily (MFS) profile domain-containing protein</fullName>
    </recommendedName>
</protein>
<dbReference type="AlphaFoldDB" id="A0A0D2E6A6"/>
<dbReference type="GeneID" id="25331643"/>
<organism evidence="7 8">
    <name type="scientific">Exophiala xenobiotica</name>
    <dbReference type="NCBI Taxonomy" id="348802"/>
    <lineage>
        <taxon>Eukaryota</taxon>
        <taxon>Fungi</taxon>
        <taxon>Dikarya</taxon>
        <taxon>Ascomycota</taxon>
        <taxon>Pezizomycotina</taxon>
        <taxon>Eurotiomycetes</taxon>
        <taxon>Chaetothyriomycetidae</taxon>
        <taxon>Chaetothyriales</taxon>
        <taxon>Herpotrichiellaceae</taxon>
        <taxon>Exophiala</taxon>
    </lineage>
</organism>
<dbReference type="GO" id="GO:0005886">
    <property type="term" value="C:plasma membrane"/>
    <property type="evidence" value="ECO:0007669"/>
    <property type="project" value="TreeGrafter"/>
</dbReference>
<evidence type="ECO:0000313" key="8">
    <source>
        <dbReference type="Proteomes" id="UP000054342"/>
    </source>
</evidence>
<feature type="transmembrane region" description="Helical" evidence="6">
    <location>
        <begin position="244"/>
        <end position="271"/>
    </location>
</feature>
<dbReference type="Gene3D" id="1.20.1250.20">
    <property type="entry name" value="MFS general substrate transporter like domains"/>
    <property type="match status" value="1"/>
</dbReference>
<dbReference type="OrthoDB" id="2130629at2759"/>
<dbReference type="STRING" id="348802.A0A0D2E6A6"/>
<dbReference type="Proteomes" id="UP000054342">
    <property type="component" value="Unassembled WGS sequence"/>
</dbReference>
<evidence type="ECO:0000313" key="7">
    <source>
        <dbReference type="EMBL" id="KIW50963.1"/>
    </source>
</evidence>
<feature type="transmembrane region" description="Helical" evidence="6">
    <location>
        <begin position="153"/>
        <end position="174"/>
    </location>
</feature>
<evidence type="ECO:0000256" key="1">
    <source>
        <dbReference type="ARBA" id="ARBA00004141"/>
    </source>
</evidence>
<dbReference type="RefSeq" id="XP_013311547.1">
    <property type="nucleotide sequence ID" value="XM_013456093.1"/>
</dbReference>
<keyword evidence="3 6" id="KW-1133">Transmembrane helix</keyword>
<dbReference type="PANTHER" id="PTHR23502:SF60">
    <property type="entry name" value="MAJOR FACILITATOR SUPERFAMILY (MFS) PROFILE DOMAIN-CONTAINING PROTEIN-RELATED"/>
    <property type="match status" value="1"/>
</dbReference>
<feature type="compositionally biased region" description="Basic and acidic residues" evidence="5">
    <location>
        <begin position="281"/>
        <end position="290"/>
    </location>
</feature>
<dbReference type="InterPro" id="IPR011701">
    <property type="entry name" value="MFS"/>
</dbReference>
<name>A0A0D2E6A6_9EURO</name>
<dbReference type="Pfam" id="PF07690">
    <property type="entry name" value="MFS_1"/>
    <property type="match status" value="1"/>
</dbReference>
<dbReference type="HOGENOM" id="CLU_882880_0_0_1"/>
<evidence type="ECO:0000256" key="2">
    <source>
        <dbReference type="ARBA" id="ARBA00022692"/>
    </source>
</evidence>
<feature type="transmembrane region" description="Helical" evidence="6">
    <location>
        <begin position="15"/>
        <end position="35"/>
    </location>
</feature>
<gene>
    <name evidence="7" type="ORF">PV05_09735</name>
</gene>
<feature type="transmembrane region" description="Helical" evidence="6">
    <location>
        <begin position="181"/>
        <end position="198"/>
    </location>
</feature>
<evidence type="ECO:0000256" key="4">
    <source>
        <dbReference type="ARBA" id="ARBA00023136"/>
    </source>
</evidence>
<evidence type="ECO:0000256" key="6">
    <source>
        <dbReference type="SAM" id="Phobius"/>
    </source>
</evidence>
<feature type="compositionally biased region" description="Acidic residues" evidence="5">
    <location>
        <begin position="306"/>
        <end position="315"/>
    </location>
</feature>
<evidence type="ECO:0000256" key="3">
    <source>
        <dbReference type="ARBA" id="ARBA00022989"/>
    </source>
</evidence>